<evidence type="ECO:0008006" key="3">
    <source>
        <dbReference type="Google" id="ProtNLM"/>
    </source>
</evidence>
<dbReference type="Proteomes" id="UP000479226">
    <property type="component" value="Unassembled WGS sequence"/>
</dbReference>
<name>A0ABX0DDN6_9MICC</name>
<evidence type="ECO:0000313" key="1">
    <source>
        <dbReference type="EMBL" id="NGN83484.1"/>
    </source>
</evidence>
<dbReference type="EMBL" id="JAAKZI010000011">
    <property type="protein sequence ID" value="NGN83484.1"/>
    <property type="molecule type" value="Genomic_DNA"/>
</dbReference>
<protein>
    <recommendedName>
        <fullName evidence="3">Fibronectin type III domain-containing protein</fullName>
    </recommendedName>
</protein>
<comment type="caution">
    <text evidence="1">The sequence shown here is derived from an EMBL/GenBank/DDBJ whole genome shotgun (WGS) entry which is preliminary data.</text>
</comment>
<gene>
    <name evidence="1" type="ORF">G6N77_08435</name>
</gene>
<sequence length="303" mass="31249">MRGLAGSKATRRAAVVLFLVTVLVGGGTAAAAAKWQQQATATMAVTAGSWGPPVQYATVVSAPVMAVRPGAVNPALVTCASVQPQSSLKTKTSADIRFSWLGVPNATAYTVTLTFTGTGYSYNTTTSVTGASAVFTLDRTAASYGSYVLRILPVNGATPGDAAYRSYLYSASDSTNCSYADPAGQSPLGPFTVSSQSVVRSATTSALPLSWTAAPGATSYVVSLKSRTSSYGVEFTATGLAATLVFPQAATDAAGNPVNPLDLLAPYYADYTLRIQPMNGTQAGDPVYKVVRYYFPSCTVADS</sequence>
<organism evidence="1 2">
    <name type="scientific">Arthrobacter silviterrae</name>
    <dbReference type="NCBI Taxonomy" id="2026658"/>
    <lineage>
        <taxon>Bacteria</taxon>
        <taxon>Bacillati</taxon>
        <taxon>Actinomycetota</taxon>
        <taxon>Actinomycetes</taxon>
        <taxon>Micrococcales</taxon>
        <taxon>Micrococcaceae</taxon>
        <taxon>Arthrobacter</taxon>
    </lineage>
</organism>
<keyword evidence="2" id="KW-1185">Reference proteome</keyword>
<dbReference type="RefSeq" id="WP_165181583.1">
    <property type="nucleotide sequence ID" value="NZ_JAAKZI010000011.1"/>
</dbReference>
<accession>A0ABX0DDN6</accession>
<reference evidence="1 2" key="1">
    <citation type="submission" date="2020-02" db="EMBL/GenBank/DDBJ databases">
        <title>Genome sequence of the type strain DSM 27180 of Arthrobacter silviterrae.</title>
        <authorList>
            <person name="Gao J."/>
            <person name="Sun J."/>
        </authorList>
    </citation>
    <scope>NUCLEOTIDE SEQUENCE [LARGE SCALE GENOMIC DNA]</scope>
    <source>
        <strain evidence="1 2">DSM 27180</strain>
    </source>
</reference>
<evidence type="ECO:0000313" key="2">
    <source>
        <dbReference type="Proteomes" id="UP000479226"/>
    </source>
</evidence>
<proteinExistence type="predicted"/>